<evidence type="ECO:0000259" key="2">
    <source>
        <dbReference type="Pfam" id="PF00437"/>
    </source>
</evidence>
<comment type="similarity">
    <text evidence="1">Belongs to the GSP E family.</text>
</comment>
<dbReference type="InterPro" id="IPR022399">
    <property type="entry name" value="TadA-like_ATPase"/>
</dbReference>
<feature type="domain" description="Bacterial type II secretion system protein E" evidence="2">
    <location>
        <begin position="30"/>
        <end position="300"/>
    </location>
</feature>
<dbReference type="InterPro" id="IPR027417">
    <property type="entry name" value="P-loop_NTPase"/>
</dbReference>
<dbReference type="Proteomes" id="UP001157160">
    <property type="component" value="Unassembled WGS sequence"/>
</dbReference>
<gene>
    <name evidence="3" type="ORF">GCM10025874_30210</name>
</gene>
<dbReference type="InterPro" id="IPR001482">
    <property type="entry name" value="T2SS/T4SS_dom"/>
</dbReference>
<proteinExistence type="inferred from homology"/>
<sequence length="337" mass="35620">MTFEPFIARPPAALRDVTPVTAPRSFEGFGELTPFLEDEAVTDLFVNGGGAVWVDRGNGASAHPLPELDDERLRELAVRLVALGGRHLDEASPCVDVRLLDGIRVHAVLAPVSVSGTLLSIRVPRGRALGLDELEADGFLGDTRAETLRALVSRRANLLVTGAGGVGKTTFLGALLGEAAPHERIVIIEDVAELRPRHPHCVSLETRQANLEGAGALGLDRLLREALRMRPDRLVLGECRGAEIRELLAALNTGHDGGAGTLHANSLDDVPARLEALGSLAGLPPEAIARQAVSAIDIVLHLERTKRGRGLRAVGALEIDGSGRLRAREVGADALAA</sequence>
<dbReference type="PANTHER" id="PTHR30486">
    <property type="entry name" value="TWITCHING MOTILITY PROTEIN PILT"/>
    <property type="match status" value="1"/>
</dbReference>
<dbReference type="SUPFAM" id="SSF52540">
    <property type="entry name" value="P-loop containing nucleoside triphosphate hydrolases"/>
    <property type="match status" value="1"/>
</dbReference>
<dbReference type="EMBL" id="BSUL01000001">
    <property type="protein sequence ID" value="GMA29768.1"/>
    <property type="molecule type" value="Genomic_DNA"/>
</dbReference>
<dbReference type="CDD" id="cd01130">
    <property type="entry name" value="VirB11-like_ATPase"/>
    <property type="match status" value="1"/>
</dbReference>
<dbReference type="GO" id="GO:0016887">
    <property type="term" value="F:ATP hydrolysis activity"/>
    <property type="evidence" value="ECO:0007669"/>
    <property type="project" value="InterPro"/>
</dbReference>
<dbReference type="Gene3D" id="3.40.50.300">
    <property type="entry name" value="P-loop containing nucleotide triphosphate hydrolases"/>
    <property type="match status" value="1"/>
</dbReference>
<dbReference type="Pfam" id="PF00437">
    <property type="entry name" value="T2SSE"/>
    <property type="match status" value="1"/>
</dbReference>
<reference evidence="3 4" key="1">
    <citation type="journal article" date="2014" name="Int. J. Syst. Evol. Microbiol.">
        <title>Complete genome sequence of Corynebacterium casei LMG S-19264T (=DSM 44701T), isolated from a smear-ripened cheese.</title>
        <authorList>
            <consortium name="US DOE Joint Genome Institute (JGI-PGF)"/>
            <person name="Walter F."/>
            <person name="Albersmeier A."/>
            <person name="Kalinowski J."/>
            <person name="Ruckert C."/>
        </authorList>
    </citation>
    <scope>NUCLEOTIDE SEQUENCE [LARGE SCALE GENOMIC DNA]</scope>
    <source>
        <strain evidence="3 4">NBRC 112289</strain>
    </source>
</reference>
<evidence type="ECO:0000313" key="3">
    <source>
        <dbReference type="EMBL" id="GMA29768.1"/>
    </source>
</evidence>
<accession>A0AA37UM83</accession>
<dbReference type="RefSeq" id="WP_284234160.1">
    <property type="nucleotide sequence ID" value="NZ_BSUL01000001.1"/>
</dbReference>
<evidence type="ECO:0000256" key="1">
    <source>
        <dbReference type="ARBA" id="ARBA00006611"/>
    </source>
</evidence>
<evidence type="ECO:0000313" key="4">
    <source>
        <dbReference type="Proteomes" id="UP001157160"/>
    </source>
</evidence>
<dbReference type="InterPro" id="IPR050921">
    <property type="entry name" value="T4SS_GSP_E_ATPase"/>
</dbReference>
<dbReference type="NCBIfam" id="TIGR03819">
    <property type="entry name" value="heli_sec_ATPase"/>
    <property type="match status" value="1"/>
</dbReference>
<dbReference type="AlphaFoldDB" id="A0AA37UM83"/>
<comment type="caution">
    <text evidence="3">The sequence shown here is derived from an EMBL/GenBank/DDBJ whole genome shotgun (WGS) entry which is preliminary data.</text>
</comment>
<name>A0AA37UM83_9MICO</name>
<organism evidence="3 4">
    <name type="scientific">Arenivirga flava</name>
    <dbReference type="NCBI Taxonomy" id="1930060"/>
    <lineage>
        <taxon>Bacteria</taxon>
        <taxon>Bacillati</taxon>
        <taxon>Actinomycetota</taxon>
        <taxon>Actinomycetes</taxon>
        <taxon>Micrococcales</taxon>
        <taxon>Microbacteriaceae</taxon>
        <taxon>Arenivirga</taxon>
    </lineage>
</organism>
<protein>
    <recommendedName>
        <fullName evidence="2">Bacterial type II secretion system protein E domain-containing protein</fullName>
    </recommendedName>
</protein>
<dbReference type="Gene3D" id="3.30.450.90">
    <property type="match status" value="1"/>
</dbReference>
<dbReference type="PANTHER" id="PTHR30486:SF6">
    <property type="entry name" value="TYPE IV PILUS RETRACTATION ATPASE PILT"/>
    <property type="match status" value="1"/>
</dbReference>
<keyword evidence="4" id="KW-1185">Reference proteome</keyword>